<evidence type="ECO:0000313" key="2">
    <source>
        <dbReference type="EMBL" id="MFC0199185.1"/>
    </source>
</evidence>
<feature type="transmembrane region" description="Helical" evidence="1">
    <location>
        <begin position="88"/>
        <end position="110"/>
    </location>
</feature>
<sequence>MPQLLAFSLLSLILWIGDVVSTRTRSWLPSVFVCAILFLAGYWTFFPEDIVQTAGFQTPIVFLAMYLLITNMGTLLSVKELGRQWRTVVIALSGIAGIVALLFTAGLLVLDWQTVVVGTPPLVGGVVASLIMSQAAADAGLQALSVLAILIYVMQGFAGYPLTAIMLKREGRRVLSLHREGRWSAKAPQAETTEVPRPPRLFGAMPVAYDTVYFKLLRLGAVALAAWGVSELVKPAFAVSPFVLCLIFGVIATSVGLLEREPLRKSNAFGFTILILMVFIFDGLKRATPEMLLDLAVPLVAIIGIGLVGMYVASFIVGRILGATPAMAFACSLTALYGFPADYIITKDVIDTLTDDASEREVLTAHLLPPMLVAGFVTVTMVSVVLAGIFVGLIA</sequence>
<keyword evidence="1" id="KW-0812">Transmembrane</keyword>
<reference evidence="2 3" key="1">
    <citation type="submission" date="2024-09" db="EMBL/GenBank/DDBJ databases">
        <authorList>
            <person name="Sun Q."/>
            <person name="Mori K."/>
        </authorList>
    </citation>
    <scope>NUCLEOTIDE SEQUENCE [LARGE SCALE GENOMIC DNA]</scope>
    <source>
        <strain evidence="2 3">CCM 7904</strain>
    </source>
</reference>
<feature type="transmembrane region" description="Helical" evidence="1">
    <location>
        <begin position="267"/>
        <end position="284"/>
    </location>
</feature>
<feature type="transmembrane region" description="Helical" evidence="1">
    <location>
        <begin position="320"/>
        <end position="339"/>
    </location>
</feature>
<evidence type="ECO:0000256" key="1">
    <source>
        <dbReference type="SAM" id="Phobius"/>
    </source>
</evidence>
<feature type="transmembrane region" description="Helical" evidence="1">
    <location>
        <begin position="143"/>
        <end position="167"/>
    </location>
</feature>
<evidence type="ECO:0000313" key="3">
    <source>
        <dbReference type="Proteomes" id="UP001589795"/>
    </source>
</evidence>
<name>A0ABV6CEN4_9RHOB</name>
<organism evidence="2 3">
    <name type="scientific">Paracoccus rhizosphaerae</name>
    <dbReference type="NCBI Taxonomy" id="1133347"/>
    <lineage>
        <taxon>Bacteria</taxon>
        <taxon>Pseudomonadati</taxon>
        <taxon>Pseudomonadota</taxon>
        <taxon>Alphaproteobacteria</taxon>
        <taxon>Rhodobacterales</taxon>
        <taxon>Paracoccaceae</taxon>
        <taxon>Paracoccus</taxon>
    </lineage>
</organism>
<gene>
    <name evidence="2" type="ORF">ACFFIZ_02255</name>
</gene>
<accession>A0ABV6CEN4</accession>
<keyword evidence="1" id="KW-0472">Membrane</keyword>
<feature type="transmembrane region" description="Helical" evidence="1">
    <location>
        <begin position="236"/>
        <end position="258"/>
    </location>
</feature>
<protein>
    <recommendedName>
        <fullName evidence="4">Na+/glutamate symporter</fullName>
    </recommendedName>
</protein>
<comment type="caution">
    <text evidence="2">The sequence shown here is derived from an EMBL/GenBank/DDBJ whole genome shotgun (WGS) entry which is preliminary data.</text>
</comment>
<feature type="transmembrane region" description="Helical" evidence="1">
    <location>
        <begin position="371"/>
        <end position="394"/>
    </location>
</feature>
<keyword evidence="3" id="KW-1185">Reference proteome</keyword>
<feature type="transmembrane region" description="Helical" evidence="1">
    <location>
        <begin position="117"/>
        <end position="137"/>
    </location>
</feature>
<feature type="transmembrane region" description="Helical" evidence="1">
    <location>
        <begin position="29"/>
        <end position="46"/>
    </location>
</feature>
<dbReference type="Proteomes" id="UP001589795">
    <property type="component" value="Unassembled WGS sequence"/>
</dbReference>
<feature type="transmembrane region" description="Helical" evidence="1">
    <location>
        <begin position="58"/>
        <end position="76"/>
    </location>
</feature>
<dbReference type="CDD" id="cd21416">
    <property type="entry name" value="HDC_protein"/>
    <property type="match status" value="1"/>
</dbReference>
<dbReference type="InterPro" id="IPR049576">
    <property type="entry name" value="HDC-like"/>
</dbReference>
<proteinExistence type="predicted"/>
<evidence type="ECO:0008006" key="4">
    <source>
        <dbReference type="Google" id="ProtNLM"/>
    </source>
</evidence>
<dbReference type="RefSeq" id="WP_265505822.1">
    <property type="nucleotide sequence ID" value="NZ_JAOTBE010000005.1"/>
</dbReference>
<keyword evidence="1" id="KW-1133">Transmembrane helix</keyword>
<feature type="transmembrane region" description="Helical" evidence="1">
    <location>
        <begin position="296"/>
        <end position="313"/>
    </location>
</feature>
<dbReference type="EMBL" id="JBHLWQ010000020">
    <property type="protein sequence ID" value="MFC0199185.1"/>
    <property type="molecule type" value="Genomic_DNA"/>
</dbReference>